<evidence type="ECO:0000313" key="1">
    <source>
        <dbReference type="EMBL" id="WWQ68123.1"/>
    </source>
</evidence>
<dbReference type="Proteomes" id="UP001432251">
    <property type="component" value="Chromosome"/>
</dbReference>
<gene>
    <name evidence="1" type="ORF">V2W30_35555</name>
</gene>
<evidence type="ECO:0000313" key="2">
    <source>
        <dbReference type="Proteomes" id="UP001432251"/>
    </source>
</evidence>
<keyword evidence="2" id="KW-1185">Reference proteome</keyword>
<dbReference type="EMBL" id="CP146022">
    <property type="protein sequence ID" value="WWQ68123.1"/>
    <property type="molecule type" value="Genomic_DNA"/>
</dbReference>
<reference evidence="1" key="1">
    <citation type="journal article" date="2025" name="Int. J. Syst. Evol. Microbiol.">
        <title>Streptomyces citrinus sp. nov., with yellow diffusible pigment.</title>
        <authorList>
            <person name="He Y."/>
            <person name="Yang E."/>
            <person name="Xu J."/>
            <person name="Sun Y."/>
            <person name="Sun L."/>
        </authorList>
    </citation>
    <scope>NUCLEOTIDE SEQUENCE</scope>
    <source>
        <strain evidence="1">Q6</strain>
    </source>
</reference>
<proteinExistence type="predicted"/>
<organism evidence="1 2">
    <name type="scientific">Streptomyces citrinus</name>
    <dbReference type="NCBI Taxonomy" id="3118173"/>
    <lineage>
        <taxon>Bacteria</taxon>
        <taxon>Bacillati</taxon>
        <taxon>Actinomycetota</taxon>
        <taxon>Actinomycetes</taxon>
        <taxon>Kitasatosporales</taxon>
        <taxon>Streptomycetaceae</taxon>
        <taxon>Streptomyces</taxon>
    </lineage>
</organism>
<name>A0ACD5ALM3_9ACTN</name>
<sequence length="229" mass="24348">MFAAAGPAHGIVRQRVQRDVLLPAYEQVGGGAAQGHPGDHAEDAQRQAQGGQSRVVRVHVEDRSGPRDDPDARDLGRQRRVPPAAVGARRHGPGHGGRRRRRQALHQQPPAVQGAGQLTQRHARPDRHPDTTRSGPVLDGEGPQPPGVDQQPRRTRQGRERVPGPDGPHRQTPLTGPADQRGHVVLVAGEDVRERSAPGGPGPVRPRPTATHAPGAAASAFATCWAIHA</sequence>
<accession>A0ACD5ALM3</accession>
<protein>
    <submittedName>
        <fullName evidence="1">Uncharacterized protein</fullName>
    </submittedName>
</protein>